<evidence type="ECO:0000256" key="1">
    <source>
        <dbReference type="SAM" id="MobiDB-lite"/>
    </source>
</evidence>
<sequence>MAGAQERTGHVSREAPSLAPGSRVGGRQSGRDRSAPKSSCSGAATQPRRWQYIGLVQESKQANTHSPRCQILAHAVRFLWFQTPTPAPEEWQPPDLQDVNCLARLDGILRRQIALGLCDATVAHKRLMRPRCCDEAVVVIFGRPASGAAQHRRRSVTGSLHSSYGRPTWHYRLQAAMRGNPLSVARYGAGPPSAGSSLAASSRPWVAMGSRSVGSEPKLRIGHLSCLIPRISARPMHHGIGAARDRQAGAPRQGPERR</sequence>
<organism evidence="2 3">
    <name type="scientific">Purpureocillium lilacinum</name>
    <name type="common">Paecilomyces lilacinus</name>
    <dbReference type="NCBI Taxonomy" id="33203"/>
    <lineage>
        <taxon>Eukaryota</taxon>
        <taxon>Fungi</taxon>
        <taxon>Dikarya</taxon>
        <taxon>Ascomycota</taxon>
        <taxon>Pezizomycotina</taxon>
        <taxon>Sordariomycetes</taxon>
        <taxon>Hypocreomycetidae</taxon>
        <taxon>Hypocreales</taxon>
        <taxon>Ophiocordycipitaceae</taxon>
        <taxon>Purpureocillium</taxon>
    </lineage>
</organism>
<gene>
    <name evidence="2" type="ORF">Purlil1_5648</name>
</gene>
<dbReference type="EMBL" id="JAWRVI010000017">
    <property type="protein sequence ID" value="KAK4090022.1"/>
    <property type="molecule type" value="Genomic_DNA"/>
</dbReference>
<protein>
    <submittedName>
        <fullName evidence="2">Uncharacterized protein</fullName>
    </submittedName>
</protein>
<proteinExistence type="predicted"/>
<comment type="caution">
    <text evidence="2">The sequence shown here is derived from an EMBL/GenBank/DDBJ whole genome shotgun (WGS) entry which is preliminary data.</text>
</comment>
<dbReference type="Proteomes" id="UP001287286">
    <property type="component" value="Unassembled WGS sequence"/>
</dbReference>
<name>A0ABR0C170_PURLI</name>
<feature type="region of interest" description="Disordered" evidence="1">
    <location>
        <begin position="1"/>
        <end position="44"/>
    </location>
</feature>
<accession>A0ABR0C170</accession>
<evidence type="ECO:0000313" key="2">
    <source>
        <dbReference type="EMBL" id="KAK4090022.1"/>
    </source>
</evidence>
<keyword evidence="3" id="KW-1185">Reference proteome</keyword>
<evidence type="ECO:0000313" key="3">
    <source>
        <dbReference type="Proteomes" id="UP001287286"/>
    </source>
</evidence>
<reference evidence="2 3" key="1">
    <citation type="journal article" date="2024" name="Microbiol. Resour. Announc.">
        <title>Genome annotations for the ascomycete fungi Trichoderma harzianum, Trichoderma aggressivum, and Purpureocillium lilacinum.</title>
        <authorList>
            <person name="Beijen E.P.W."/>
            <person name="Ohm R.A."/>
        </authorList>
    </citation>
    <scope>NUCLEOTIDE SEQUENCE [LARGE SCALE GENOMIC DNA]</scope>
    <source>
        <strain evidence="2 3">CBS 150709</strain>
    </source>
</reference>